<evidence type="ECO:0000313" key="2">
    <source>
        <dbReference type="EMBL" id="KAF2428035.1"/>
    </source>
</evidence>
<dbReference type="AlphaFoldDB" id="A0A9P4TX13"/>
<proteinExistence type="predicted"/>
<protein>
    <submittedName>
        <fullName evidence="2">Uncharacterized protein</fullName>
    </submittedName>
</protein>
<accession>A0A9P4TX13</accession>
<feature type="region of interest" description="Disordered" evidence="1">
    <location>
        <begin position="45"/>
        <end position="79"/>
    </location>
</feature>
<gene>
    <name evidence="2" type="ORF">EJ08DRAFT_699229</name>
</gene>
<sequence>MRISALYIDGGTQGYADEATCCDRCGLLGLLPPLTAREAGAAYATLPLPSTPSPPSTPPSTTSFPHAPQDLPAADDPDLGVELLRRYRSTAARGLERF</sequence>
<keyword evidence="3" id="KW-1185">Reference proteome</keyword>
<evidence type="ECO:0000313" key="3">
    <source>
        <dbReference type="Proteomes" id="UP000800235"/>
    </source>
</evidence>
<dbReference type="Proteomes" id="UP000800235">
    <property type="component" value="Unassembled WGS sequence"/>
</dbReference>
<dbReference type="EMBL" id="MU007056">
    <property type="protein sequence ID" value="KAF2428035.1"/>
    <property type="molecule type" value="Genomic_DNA"/>
</dbReference>
<name>A0A9P4TX13_9PEZI</name>
<feature type="compositionally biased region" description="Pro residues" evidence="1">
    <location>
        <begin position="49"/>
        <end position="58"/>
    </location>
</feature>
<reference evidence="2" key="1">
    <citation type="journal article" date="2020" name="Stud. Mycol.">
        <title>101 Dothideomycetes genomes: a test case for predicting lifestyles and emergence of pathogens.</title>
        <authorList>
            <person name="Haridas S."/>
            <person name="Albert R."/>
            <person name="Binder M."/>
            <person name="Bloem J."/>
            <person name="Labutti K."/>
            <person name="Salamov A."/>
            <person name="Andreopoulos B."/>
            <person name="Baker S."/>
            <person name="Barry K."/>
            <person name="Bills G."/>
            <person name="Bluhm B."/>
            <person name="Cannon C."/>
            <person name="Castanera R."/>
            <person name="Culley D."/>
            <person name="Daum C."/>
            <person name="Ezra D."/>
            <person name="Gonzalez J."/>
            <person name="Henrissat B."/>
            <person name="Kuo A."/>
            <person name="Liang C."/>
            <person name="Lipzen A."/>
            <person name="Lutzoni F."/>
            <person name="Magnuson J."/>
            <person name="Mondo S."/>
            <person name="Nolan M."/>
            <person name="Ohm R."/>
            <person name="Pangilinan J."/>
            <person name="Park H.-J."/>
            <person name="Ramirez L."/>
            <person name="Alfaro M."/>
            <person name="Sun H."/>
            <person name="Tritt A."/>
            <person name="Yoshinaga Y."/>
            <person name="Zwiers L.-H."/>
            <person name="Turgeon B."/>
            <person name="Goodwin S."/>
            <person name="Spatafora J."/>
            <person name="Crous P."/>
            <person name="Grigoriev I."/>
        </authorList>
    </citation>
    <scope>NUCLEOTIDE SEQUENCE</scope>
    <source>
        <strain evidence="2">CBS 130266</strain>
    </source>
</reference>
<evidence type="ECO:0000256" key="1">
    <source>
        <dbReference type="SAM" id="MobiDB-lite"/>
    </source>
</evidence>
<organism evidence="2 3">
    <name type="scientific">Tothia fuscella</name>
    <dbReference type="NCBI Taxonomy" id="1048955"/>
    <lineage>
        <taxon>Eukaryota</taxon>
        <taxon>Fungi</taxon>
        <taxon>Dikarya</taxon>
        <taxon>Ascomycota</taxon>
        <taxon>Pezizomycotina</taxon>
        <taxon>Dothideomycetes</taxon>
        <taxon>Pleosporomycetidae</taxon>
        <taxon>Venturiales</taxon>
        <taxon>Cylindrosympodiaceae</taxon>
        <taxon>Tothia</taxon>
    </lineage>
</organism>
<comment type="caution">
    <text evidence="2">The sequence shown here is derived from an EMBL/GenBank/DDBJ whole genome shotgun (WGS) entry which is preliminary data.</text>
</comment>